<dbReference type="NCBIfam" id="TIGR02602">
    <property type="entry name" value="8TM_EpsH"/>
    <property type="match status" value="1"/>
</dbReference>
<feature type="transmembrane region" description="Helical" evidence="8">
    <location>
        <begin position="196"/>
        <end position="214"/>
    </location>
</feature>
<feature type="domain" description="Methanolan biosynthesis EpsI" evidence="9">
    <location>
        <begin position="317"/>
        <end position="504"/>
    </location>
</feature>
<name>A0ABY7NSH4_9SPHN</name>
<evidence type="ECO:0000256" key="1">
    <source>
        <dbReference type="ARBA" id="ARBA00004651"/>
    </source>
</evidence>
<dbReference type="RefSeq" id="WP_270078751.1">
    <property type="nucleotide sequence ID" value="NZ_CP115174.1"/>
</dbReference>
<evidence type="ECO:0000259" key="9">
    <source>
        <dbReference type="Pfam" id="PF11984"/>
    </source>
</evidence>
<dbReference type="InterPro" id="IPR013426">
    <property type="entry name" value="EpsH-like"/>
</dbReference>
<keyword evidence="6 8" id="KW-1133">Transmembrane helix</keyword>
<dbReference type="NCBIfam" id="TIGR02914">
    <property type="entry name" value="EpsI_fam"/>
    <property type="match status" value="1"/>
</dbReference>
<organism evidence="10 11">
    <name type="scientific">Sphingomonas abietis</name>
    <dbReference type="NCBI Taxonomy" id="3012344"/>
    <lineage>
        <taxon>Bacteria</taxon>
        <taxon>Pseudomonadati</taxon>
        <taxon>Pseudomonadota</taxon>
        <taxon>Alphaproteobacteria</taxon>
        <taxon>Sphingomonadales</taxon>
        <taxon>Sphingomonadaceae</taxon>
        <taxon>Sphingomonas</taxon>
    </lineage>
</organism>
<feature type="transmembrane region" description="Helical" evidence="8">
    <location>
        <begin position="45"/>
        <end position="67"/>
    </location>
</feature>
<keyword evidence="5 10" id="KW-0378">Hydrolase</keyword>
<dbReference type="InterPro" id="IPR026392">
    <property type="entry name" value="Exo/Archaeosortase_dom"/>
</dbReference>
<feature type="transmembrane region" description="Helical" evidence="8">
    <location>
        <begin position="307"/>
        <end position="329"/>
    </location>
</feature>
<feature type="transmembrane region" description="Helical" evidence="8">
    <location>
        <begin position="87"/>
        <end position="108"/>
    </location>
</feature>
<evidence type="ECO:0000256" key="3">
    <source>
        <dbReference type="ARBA" id="ARBA00022670"/>
    </source>
</evidence>
<keyword evidence="4 8" id="KW-0812">Transmembrane</keyword>
<dbReference type="Pfam" id="PF09721">
    <property type="entry name" value="Exosortase_EpsH"/>
    <property type="match status" value="1"/>
</dbReference>
<sequence>MSETAGLSAIPARPMLAGWRVHLAALGLVVAALLLLFARDAGDMAWIWWDSSTYEHCLVIIPIIGWLVWQRLPMLRAIAPQGWPLPLAWIAIGGFGWLLGEAAGVAVARQLGLVMMLQGAVATTLGRGATAGLLFPLFYAFFLVPFGDAVIPALQTVTARLCMILLHMARVPATIDGVFINTPGGWFKVAEACSGAKFLIAMIALGVLVAHLGFRSRGRRAVFMLVCVIVPVIANAIRAFGTIFVAQYRGAQAAAGFDHVVYGWIFFAVVIAVVLAASWRFFDKPADAPAVDVMAVEREAAKQRARWPLIATACATLAVACAAPLWSLLATGAGRAAPAILLPAPPGWAPVVDSGVTPWRPRFDGAQMPSARYRNAAGEEVDVVVAYFESQGQSRQGQNRSLVGFGHGAVDPDGNWSWVADLPAPDGGRAERIVAPGQHHRVVVSFYDVGGVVTGSAPRVKIETLKRHLFGGPQYAAALLVSADEAKGGRQAVDHFLGAIGPIGPAFQHMGL</sequence>
<dbReference type="GO" id="GO:0016787">
    <property type="term" value="F:hydrolase activity"/>
    <property type="evidence" value="ECO:0007669"/>
    <property type="project" value="UniProtKB-KW"/>
</dbReference>
<feature type="transmembrane region" description="Helical" evidence="8">
    <location>
        <begin position="221"/>
        <end position="241"/>
    </location>
</feature>
<evidence type="ECO:0000256" key="7">
    <source>
        <dbReference type="ARBA" id="ARBA00023136"/>
    </source>
</evidence>
<keyword evidence="2" id="KW-1003">Cell membrane</keyword>
<feature type="transmembrane region" description="Helical" evidence="8">
    <location>
        <begin position="261"/>
        <end position="282"/>
    </location>
</feature>
<dbReference type="Proteomes" id="UP001210865">
    <property type="component" value="Chromosome"/>
</dbReference>
<reference evidence="10 11" key="1">
    <citation type="submission" date="2022-12" db="EMBL/GenBank/DDBJ databases">
        <title>Sphingomonas abieness sp. nov., an endophytic bacterium isolated from Abies koreana.</title>
        <authorList>
            <person name="Jiang L."/>
            <person name="Lee J."/>
        </authorList>
    </citation>
    <scope>NUCLEOTIDE SEQUENCE [LARGE SCALE GENOMIC DNA]</scope>
    <source>
        <strain evidence="11">PAMB 00755</strain>
    </source>
</reference>
<dbReference type="NCBIfam" id="TIGR04178">
    <property type="entry name" value="exo_archaeo"/>
    <property type="match status" value="1"/>
</dbReference>
<dbReference type="EMBL" id="CP115174">
    <property type="protein sequence ID" value="WBO24122.1"/>
    <property type="molecule type" value="Genomic_DNA"/>
</dbReference>
<comment type="subcellular location">
    <subcellularLocation>
        <location evidence="1">Cell membrane</location>
        <topology evidence="1">Multi-pass membrane protein</topology>
    </subcellularLocation>
</comment>
<keyword evidence="11" id="KW-1185">Reference proteome</keyword>
<keyword evidence="3" id="KW-0645">Protease</keyword>
<evidence type="ECO:0000256" key="2">
    <source>
        <dbReference type="ARBA" id="ARBA00022475"/>
    </source>
</evidence>
<dbReference type="InterPro" id="IPR017540">
    <property type="entry name" value="Exosortase-1"/>
</dbReference>
<dbReference type="Pfam" id="PF11984">
    <property type="entry name" value="DUF3485"/>
    <property type="match status" value="1"/>
</dbReference>
<evidence type="ECO:0000256" key="8">
    <source>
        <dbReference type="SAM" id="Phobius"/>
    </source>
</evidence>
<evidence type="ECO:0000256" key="6">
    <source>
        <dbReference type="ARBA" id="ARBA00022989"/>
    </source>
</evidence>
<dbReference type="InterPro" id="IPR014263">
    <property type="entry name" value="Methanolan_biosynth_EpsI"/>
</dbReference>
<feature type="transmembrane region" description="Helical" evidence="8">
    <location>
        <begin position="20"/>
        <end position="38"/>
    </location>
</feature>
<proteinExistence type="predicted"/>
<accession>A0ABY7NSH4</accession>
<evidence type="ECO:0000313" key="11">
    <source>
        <dbReference type="Proteomes" id="UP001210865"/>
    </source>
</evidence>
<gene>
    <name evidence="10" type="primary">xrtA</name>
    <name evidence="10" type="ORF">PBT88_08445</name>
</gene>
<dbReference type="EC" id="3.4.22.-" evidence="10"/>
<dbReference type="InterPro" id="IPR019127">
    <property type="entry name" value="Exosortase"/>
</dbReference>
<evidence type="ECO:0000256" key="4">
    <source>
        <dbReference type="ARBA" id="ARBA00022692"/>
    </source>
</evidence>
<keyword evidence="7 8" id="KW-0472">Membrane</keyword>
<dbReference type="NCBIfam" id="TIGR03109">
    <property type="entry name" value="exosort_XrtA"/>
    <property type="match status" value="1"/>
</dbReference>
<feature type="transmembrane region" description="Helical" evidence="8">
    <location>
        <begin position="120"/>
        <end position="142"/>
    </location>
</feature>
<protein>
    <submittedName>
        <fullName evidence="10">Exosortase A</fullName>
        <ecNumber evidence="10">3.4.22.-</ecNumber>
    </submittedName>
</protein>
<evidence type="ECO:0000256" key="5">
    <source>
        <dbReference type="ARBA" id="ARBA00022801"/>
    </source>
</evidence>
<evidence type="ECO:0000313" key="10">
    <source>
        <dbReference type="EMBL" id="WBO24122.1"/>
    </source>
</evidence>